<dbReference type="GO" id="GO:0005509">
    <property type="term" value="F:calcium ion binding"/>
    <property type="evidence" value="ECO:0007669"/>
    <property type="project" value="InterPro"/>
</dbReference>
<accession>A0A6I6GST5</accession>
<evidence type="ECO:0000259" key="2">
    <source>
        <dbReference type="Pfam" id="PF13202"/>
    </source>
</evidence>
<dbReference type="Pfam" id="PF13202">
    <property type="entry name" value="EF-hand_5"/>
    <property type="match status" value="2"/>
</dbReference>
<evidence type="ECO:0000313" key="3">
    <source>
        <dbReference type="EMBL" id="QGW77500.1"/>
    </source>
</evidence>
<dbReference type="Gene3D" id="1.10.238.10">
    <property type="entry name" value="EF-hand"/>
    <property type="match status" value="1"/>
</dbReference>
<name>A0A6I6GST5_9PSED</name>
<dbReference type="SUPFAM" id="SSF47473">
    <property type="entry name" value="EF-hand"/>
    <property type="match status" value="1"/>
</dbReference>
<dbReference type="InterPro" id="IPR002048">
    <property type="entry name" value="EF_hand_dom"/>
</dbReference>
<reference evidence="3" key="1">
    <citation type="submission" date="2019-12" db="EMBL/GenBank/DDBJ databases">
        <title>Hybrid Genome Assemblies of two High G+C Isolates from Undergraduate Microbiology Courses.</title>
        <authorList>
            <person name="Ne Ville C.J."/>
            <person name="Enright D."/>
            <person name="Hernandez I."/>
            <person name="Dodsworth J."/>
            <person name="Orwin P.M."/>
        </authorList>
    </citation>
    <scope>NUCLEOTIDE SEQUENCE [LARGE SCALE GENOMIC DNA]</scope>
    <source>
        <strain evidence="3">Neo</strain>
    </source>
</reference>
<keyword evidence="1" id="KW-0732">Signal</keyword>
<dbReference type="EMBL" id="CP046621">
    <property type="protein sequence ID" value="QGW77500.1"/>
    <property type="molecule type" value="Genomic_DNA"/>
</dbReference>
<dbReference type="PROSITE" id="PS00018">
    <property type="entry name" value="EF_HAND_1"/>
    <property type="match status" value="2"/>
</dbReference>
<dbReference type="RefSeq" id="WP_157192488.1">
    <property type="nucleotide sequence ID" value="NZ_CP046621.1"/>
</dbReference>
<dbReference type="AlphaFoldDB" id="A0A6I6GST5"/>
<feature type="signal peptide" evidence="1">
    <location>
        <begin position="1"/>
        <end position="32"/>
    </location>
</feature>
<organism evidence="3 4">
    <name type="scientific">Pseudomonas alkylphenolica</name>
    <dbReference type="NCBI Taxonomy" id="237609"/>
    <lineage>
        <taxon>Bacteria</taxon>
        <taxon>Pseudomonadati</taxon>
        <taxon>Pseudomonadota</taxon>
        <taxon>Gammaproteobacteria</taxon>
        <taxon>Pseudomonadales</taxon>
        <taxon>Pseudomonadaceae</taxon>
        <taxon>Pseudomonas</taxon>
    </lineage>
</organism>
<evidence type="ECO:0000313" key="4">
    <source>
        <dbReference type="Proteomes" id="UP000426235"/>
    </source>
</evidence>
<feature type="domain" description="EF-hand" evidence="2">
    <location>
        <begin position="82"/>
        <end position="102"/>
    </location>
</feature>
<protein>
    <recommendedName>
        <fullName evidence="2">EF-hand domain-containing protein</fullName>
    </recommendedName>
</protein>
<gene>
    <name evidence="3" type="ORF">GPJ81_12665</name>
</gene>
<feature type="domain" description="EF-hand" evidence="2">
    <location>
        <begin position="110"/>
        <end position="125"/>
    </location>
</feature>
<proteinExistence type="predicted"/>
<feature type="chain" id="PRO_5026296493" description="EF-hand domain-containing protein" evidence="1">
    <location>
        <begin position="33"/>
        <end position="154"/>
    </location>
</feature>
<keyword evidence="4" id="KW-1185">Reference proteome</keyword>
<dbReference type="InterPro" id="IPR018247">
    <property type="entry name" value="EF_Hand_1_Ca_BS"/>
</dbReference>
<dbReference type="InterPro" id="IPR011992">
    <property type="entry name" value="EF-hand-dom_pair"/>
</dbReference>
<dbReference type="Proteomes" id="UP000426235">
    <property type="component" value="Chromosome"/>
</dbReference>
<evidence type="ECO:0000256" key="1">
    <source>
        <dbReference type="SAM" id="SignalP"/>
    </source>
</evidence>
<sequence length="154" mass="15828">MSRTPLPGKTRIGLIAVALAGGLNLVSSAAFAVEALPQGYQLAAADKAAEGKCGEGKCGATATSNTKAAEGKCGEGKCGDASFARTDTDDDGRVSLKELLTVAPQGGAEFTAMDSNKDGFLSEGEVYTFRSNQYLSNGKPVPTELFTKLSQAKN</sequence>